<reference evidence="1 3" key="1">
    <citation type="submission" date="2014-07" db="EMBL/GenBank/DDBJ databases">
        <title>Complete genome sequence of a moderately halophilic bacterium Terribacillus aidingensis MP602, isolated from Cryptomeria fortunei in Tianmu mountain in China.</title>
        <authorList>
            <person name="Wang Y."/>
            <person name="Lu P."/>
            <person name="Zhang L."/>
        </authorList>
    </citation>
    <scope>NUCLEOTIDE SEQUENCE [LARGE SCALE GENOMIC DNA]</scope>
    <source>
        <strain evidence="1 3">MP602</strain>
    </source>
</reference>
<dbReference type="EMBL" id="CP008876">
    <property type="protein sequence ID" value="AIF66255.1"/>
    <property type="molecule type" value="Genomic_DNA"/>
</dbReference>
<accession>A0A075LHX4</accession>
<dbReference type="EMBL" id="FOCD01000001">
    <property type="protein sequence ID" value="SEM78058.1"/>
    <property type="molecule type" value="Genomic_DNA"/>
</dbReference>
<evidence type="ECO:0000313" key="2">
    <source>
        <dbReference type="EMBL" id="SEM78058.1"/>
    </source>
</evidence>
<dbReference type="RefSeq" id="WP_038559871.1">
    <property type="nucleotide sequence ID" value="NZ_CP008876.1"/>
</dbReference>
<evidence type="ECO:0008006" key="5">
    <source>
        <dbReference type="Google" id="ProtNLM"/>
    </source>
</evidence>
<accession>A0AAX2EDA0</accession>
<dbReference type="Proteomes" id="UP000027980">
    <property type="component" value="Chromosome"/>
</dbReference>
<evidence type="ECO:0000313" key="1">
    <source>
        <dbReference type="EMBL" id="AIF66255.1"/>
    </source>
</evidence>
<sequence>MVITLTGKVEFPLTLDPSVWIFDDRKILFENAFKEVESIPATEEKHWDRSIYQQKMKPPINKSLTKAERKLALENSYVMPISDFLKTASIQEDATHAVFLTDSGEEIVPLDELKASMFLFAVDGRSIKETGPAHCYLPSRKEDPIKAIRQIKIC</sequence>
<dbReference type="Proteomes" id="UP000199735">
    <property type="component" value="Unassembled WGS sequence"/>
</dbReference>
<dbReference type="KEGG" id="tap:GZ22_06235"/>
<dbReference type="GeneID" id="34221362"/>
<reference evidence="2 4" key="2">
    <citation type="submission" date="2016-10" db="EMBL/GenBank/DDBJ databases">
        <authorList>
            <person name="Varghese N."/>
            <person name="Submissions S."/>
        </authorList>
    </citation>
    <scope>NUCLEOTIDE SEQUENCE [LARGE SCALE GENOMIC DNA]</scope>
    <source>
        <strain evidence="2 4">DSM 21619</strain>
    </source>
</reference>
<name>A0A075LHX4_9BACI</name>
<proteinExistence type="predicted"/>
<protein>
    <recommendedName>
        <fullName evidence="5">Peptidyl-prolyl cis-trans isomerase</fullName>
    </recommendedName>
</protein>
<gene>
    <name evidence="1" type="ORF">GZ22_06235</name>
    <name evidence="2" type="ORF">SAMN04489762_1012</name>
</gene>
<organism evidence="1 3">
    <name type="scientific">Terribacillus saccharophilus</name>
    <dbReference type="NCBI Taxonomy" id="361277"/>
    <lineage>
        <taxon>Bacteria</taxon>
        <taxon>Bacillati</taxon>
        <taxon>Bacillota</taxon>
        <taxon>Bacilli</taxon>
        <taxon>Bacillales</taxon>
        <taxon>Bacillaceae</taxon>
        <taxon>Terribacillus</taxon>
    </lineage>
</organism>
<evidence type="ECO:0000313" key="3">
    <source>
        <dbReference type="Proteomes" id="UP000027980"/>
    </source>
</evidence>
<dbReference type="AlphaFoldDB" id="A0A075LHX4"/>
<dbReference type="OrthoDB" id="2404998at2"/>
<dbReference type="HOGENOM" id="CLU_1648773_0_0_9"/>
<evidence type="ECO:0000313" key="4">
    <source>
        <dbReference type="Proteomes" id="UP000199735"/>
    </source>
</evidence>